<feature type="transmembrane region" description="Helical" evidence="7">
    <location>
        <begin position="56"/>
        <end position="78"/>
    </location>
</feature>
<evidence type="ECO:0000256" key="8">
    <source>
        <dbReference type="SAM" id="SignalP"/>
    </source>
</evidence>
<dbReference type="InterPro" id="IPR017978">
    <property type="entry name" value="GPCR_3_C"/>
</dbReference>
<gene>
    <name evidence="10" type="ORF">C0J50_1717</name>
</gene>
<keyword evidence="11" id="KW-1185">Reference proteome</keyword>
<protein>
    <submittedName>
        <fullName evidence="10">G-protein coupled receptor family C group 5 member B-like</fullName>
    </submittedName>
</protein>
<feature type="non-terminal residue" evidence="10">
    <location>
        <position position="416"/>
    </location>
</feature>
<evidence type="ECO:0000256" key="1">
    <source>
        <dbReference type="ARBA" id="ARBA00004141"/>
    </source>
</evidence>
<name>A0AAD5F8G4_SILAS</name>
<proteinExistence type="inferred from homology"/>
<organism evidence="10 11">
    <name type="scientific">Silurus asotus</name>
    <name type="common">Amur catfish</name>
    <name type="synonym">Parasilurus asotus</name>
    <dbReference type="NCBI Taxonomy" id="30991"/>
    <lineage>
        <taxon>Eukaryota</taxon>
        <taxon>Metazoa</taxon>
        <taxon>Chordata</taxon>
        <taxon>Craniata</taxon>
        <taxon>Vertebrata</taxon>
        <taxon>Euteleostomi</taxon>
        <taxon>Actinopterygii</taxon>
        <taxon>Neopterygii</taxon>
        <taxon>Teleostei</taxon>
        <taxon>Ostariophysi</taxon>
        <taxon>Siluriformes</taxon>
        <taxon>Siluridae</taxon>
        <taxon>Silurus</taxon>
    </lineage>
</organism>
<evidence type="ECO:0000256" key="6">
    <source>
        <dbReference type="SAM" id="MobiDB-lite"/>
    </source>
</evidence>
<keyword evidence="4 7" id="KW-1133">Transmembrane helix</keyword>
<evidence type="ECO:0000256" key="4">
    <source>
        <dbReference type="ARBA" id="ARBA00022989"/>
    </source>
</evidence>
<dbReference type="InterPro" id="IPR051753">
    <property type="entry name" value="RA-inducible_GPCR3"/>
</dbReference>
<dbReference type="GO" id="GO:0019901">
    <property type="term" value="F:protein kinase binding"/>
    <property type="evidence" value="ECO:0007669"/>
    <property type="project" value="TreeGrafter"/>
</dbReference>
<dbReference type="GO" id="GO:0043235">
    <property type="term" value="C:receptor complex"/>
    <property type="evidence" value="ECO:0007669"/>
    <property type="project" value="TreeGrafter"/>
</dbReference>
<feature type="transmembrane region" description="Helical" evidence="7">
    <location>
        <begin position="161"/>
        <end position="185"/>
    </location>
</feature>
<dbReference type="Proteomes" id="UP001205998">
    <property type="component" value="Unassembled WGS sequence"/>
</dbReference>
<evidence type="ECO:0000313" key="10">
    <source>
        <dbReference type="EMBL" id="KAI5607406.1"/>
    </source>
</evidence>
<evidence type="ECO:0000256" key="7">
    <source>
        <dbReference type="SAM" id="Phobius"/>
    </source>
</evidence>
<comment type="subcellular location">
    <subcellularLocation>
        <location evidence="1">Membrane</location>
        <topology evidence="1">Multi-pass membrane protein</topology>
    </subcellularLocation>
</comment>
<feature type="non-terminal residue" evidence="10">
    <location>
        <position position="1"/>
    </location>
</feature>
<dbReference type="EMBL" id="MU591762">
    <property type="protein sequence ID" value="KAI5607406.1"/>
    <property type="molecule type" value="Genomic_DNA"/>
</dbReference>
<sequence length="416" mass="45127">LLFSPTAMAIITTFTILLSVLVYGAGASTAESSPPPKGCGSSVHPSYRLLCDLESVWGVVLEAVACGGAVSAVVLFTVLLSKLKMVTEPERRSGVGPLLLLLLSTVGLFCLSLVFMVGHGETVCMLRRGLWSSLFALCFSCLLVQAIRLRKLAMGKRSPSGVTLSVLAFGIALVQGVISGEWLLLTVAREGRSACDYPPLDFALVSGYTLVLLLTSTTVSLGVLLCGTRHVDDAARKKRRRWSCNGVWLFLSCLVSLLIWAAWLGFYLYGNTAGKSTTTSETDGEEPALAIALVMEGWALLLFHAIPEAHLCLRMSNHRGNEGGQDYYDARQPQSSHSYRDDDELPANHRAAYTERQAFSIEEHSAGMQSGGYHTTVIRPTPQFRSHVYQPTEMALLMNGGTIPTAPPNYTGRHLW</sequence>
<dbReference type="Pfam" id="PF00003">
    <property type="entry name" value="7tm_3"/>
    <property type="match status" value="1"/>
</dbReference>
<dbReference type="PANTHER" id="PTHR14511:SF17">
    <property type="entry name" value="G-PROTEIN COUPLED RECEPTOR FAMILY C GROUP 5 MEMBER B-LIKE ISOFORM X1"/>
    <property type="match status" value="1"/>
</dbReference>
<feature type="domain" description="G-protein coupled receptors family 3 profile" evidence="9">
    <location>
        <begin position="51"/>
        <end position="307"/>
    </location>
</feature>
<feature type="transmembrane region" description="Helical" evidence="7">
    <location>
        <begin position="205"/>
        <end position="226"/>
    </location>
</feature>
<feature type="transmembrane region" description="Helical" evidence="7">
    <location>
        <begin position="247"/>
        <end position="268"/>
    </location>
</feature>
<feature type="chain" id="PRO_5042115315" evidence="8">
    <location>
        <begin position="31"/>
        <end position="416"/>
    </location>
</feature>
<dbReference type="PANTHER" id="PTHR14511">
    <property type="entry name" value="G PROTEIN COUPLED RECEPTOR, CLASS C, GROUP 5"/>
    <property type="match status" value="1"/>
</dbReference>
<evidence type="ECO:0000256" key="2">
    <source>
        <dbReference type="ARBA" id="ARBA00007242"/>
    </source>
</evidence>
<dbReference type="GO" id="GO:0004930">
    <property type="term" value="F:G protein-coupled receptor activity"/>
    <property type="evidence" value="ECO:0007669"/>
    <property type="project" value="InterPro"/>
</dbReference>
<keyword evidence="10" id="KW-0675">Receptor</keyword>
<dbReference type="GO" id="GO:0070062">
    <property type="term" value="C:extracellular exosome"/>
    <property type="evidence" value="ECO:0007669"/>
    <property type="project" value="TreeGrafter"/>
</dbReference>
<evidence type="ECO:0000256" key="3">
    <source>
        <dbReference type="ARBA" id="ARBA00022692"/>
    </source>
</evidence>
<accession>A0AAD5F8G4</accession>
<evidence type="ECO:0000256" key="5">
    <source>
        <dbReference type="ARBA" id="ARBA00023136"/>
    </source>
</evidence>
<keyword evidence="8" id="KW-0732">Signal</keyword>
<keyword evidence="3 7" id="KW-0812">Transmembrane</keyword>
<comment type="caution">
    <text evidence="10">The sequence shown here is derived from an EMBL/GenBank/DDBJ whole genome shotgun (WGS) entry which is preliminary data.</text>
</comment>
<evidence type="ECO:0000313" key="11">
    <source>
        <dbReference type="Proteomes" id="UP001205998"/>
    </source>
</evidence>
<dbReference type="AlphaFoldDB" id="A0AAD5F8G4"/>
<feature type="transmembrane region" description="Helical" evidence="7">
    <location>
        <begin position="288"/>
        <end position="306"/>
    </location>
</feature>
<comment type="similarity">
    <text evidence="2">Belongs to the G-protein coupled receptor 3 family.</text>
</comment>
<dbReference type="GO" id="GO:0005886">
    <property type="term" value="C:plasma membrane"/>
    <property type="evidence" value="ECO:0007669"/>
    <property type="project" value="TreeGrafter"/>
</dbReference>
<feature type="region of interest" description="Disordered" evidence="6">
    <location>
        <begin position="324"/>
        <end position="346"/>
    </location>
</feature>
<feature type="transmembrane region" description="Helical" evidence="7">
    <location>
        <begin position="98"/>
        <end position="118"/>
    </location>
</feature>
<feature type="signal peptide" evidence="8">
    <location>
        <begin position="1"/>
        <end position="30"/>
    </location>
</feature>
<evidence type="ECO:0000259" key="9">
    <source>
        <dbReference type="Pfam" id="PF00003"/>
    </source>
</evidence>
<dbReference type="GO" id="GO:0030295">
    <property type="term" value="F:protein kinase activator activity"/>
    <property type="evidence" value="ECO:0007669"/>
    <property type="project" value="TreeGrafter"/>
</dbReference>
<keyword evidence="5 7" id="KW-0472">Membrane</keyword>
<feature type="transmembrane region" description="Helical" evidence="7">
    <location>
        <begin position="130"/>
        <end position="149"/>
    </location>
</feature>
<reference evidence="10" key="1">
    <citation type="submission" date="2018-07" db="EMBL/GenBank/DDBJ databases">
        <title>Comparative genomics of catfishes provides insights into carnivory and benthic adaptation.</title>
        <authorList>
            <person name="Zhang Y."/>
            <person name="Wang D."/>
            <person name="Peng Z."/>
            <person name="Zheng S."/>
            <person name="Shao F."/>
            <person name="Tao W."/>
        </authorList>
    </citation>
    <scope>NUCLEOTIDE SEQUENCE</scope>
    <source>
        <strain evidence="10">Chongqing</strain>
    </source>
</reference>